<feature type="domain" description="CCHC-type" evidence="3">
    <location>
        <begin position="320"/>
        <end position="333"/>
    </location>
</feature>
<keyword evidence="1" id="KW-0862">Zinc</keyword>
<dbReference type="InterPro" id="IPR021109">
    <property type="entry name" value="Peptidase_aspartic_dom_sf"/>
</dbReference>
<organism evidence="4 5">
    <name type="scientific">Heterodera trifolii</name>
    <dbReference type="NCBI Taxonomy" id="157864"/>
    <lineage>
        <taxon>Eukaryota</taxon>
        <taxon>Metazoa</taxon>
        <taxon>Ecdysozoa</taxon>
        <taxon>Nematoda</taxon>
        <taxon>Chromadorea</taxon>
        <taxon>Rhabditida</taxon>
        <taxon>Tylenchina</taxon>
        <taxon>Tylenchomorpha</taxon>
        <taxon>Tylenchoidea</taxon>
        <taxon>Heteroderidae</taxon>
        <taxon>Heteroderinae</taxon>
        <taxon>Heterodera</taxon>
    </lineage>
</organism>
<dbReference type="AlphaFoldDB" id="A0ABD2LJL8"/>
<feature type="region of interest" description="Disordered" evidence="2">
    <location>
        <begin position="276"/>
        <end position="308"/>
    </location>
</feature>
<gene>
    <name evidence="4" type="ORF">niasHT_020105</name>
</gene>
<dbReference type="GO" id="GO:0008270">
    <property type="term" value="F:zinc ion binding"/>
    <property type="evidence" value="ECO:0007669"/>
    <property type="project" value="UniProtKB-KW"/>
</dbReference>
<dbReference type="SMART" id="SM00343">
    <property type="entry name" value="ZnF_C2HC"/>
    <property type="match status" value="1"/>
</dbReference>
<dbReference type="SUPFAM" id="SSF57756">
    <property type="entry name" value="Retrovirus zinc finger-like domains"/>
    <property type="match status" value="1"/>
</dbReference>
<name>A0ABD2LJL8_9BILA</name>
<dbReference type="Pfam" id="PF00098">
    <property type="entry name" value="zf-CCHC"/>
    <property type="match status" value="1"/>
</dbReference>
<dbReference type="Proteomes" id="UP001620626">
    <property type="component" value="Unassembled WGS sequence"/>
</dbReference>
<reference evidence="4 5" key="1">
    <citation type="submission" date="2024-10" db="EMBL/GenBank/DDBJ databases">
        <authorList>
            <person name="Kim D."/>
        </authorList>
    </citation>
    <scope>NUCLEOTIDE SEQUENCE [LARGE SCALE GENOMIC DNA]</scope>
    <source>
        <strain evidence="4">BH-2024</strain>
    </source>
</reference>
<evidence type="ECO:0000313" key="4">
    <source>
        <dbReference type="EMBL" id="KAL3115432.1"/>
    </source>
</evidence>
<keyword evidence="5" id="KW-1185">Reference proteome</keyword>
<keyword evidence="1" id="KW-0479">Metal-binding</keyword>
<dbReference type="Gene3D" id="2.40.70.10">
    <property type="entry name" value="Acid Proteases"/>
    <property type="match status" value="1"/>
</dbReference>
<dbReference type="PROSITE" id="PS50158">
    <property type="entry name" value="ZF_CCHC"/>
    <property type="match status" value="1"/>
</dbReference>
<proteinExistence type="predicted"/>
<keyword evidence="1" id="KW-0863">Zinc-finger</keyword>
<feature type="region of interest" description="Disordered" evidence="2">
    <location>
        <begin position="334"/>
        <end position="358"/>
    </location>
</feature>
<dbReference type="EMBL" id="JBICBT010000381">
    <property type="protein sequence ID" value="KAL3115432.1"/>
    <property type="molecule type" value="Genomic_DNA"/>
</dbReference>
<evidence type="ECO:0000256" key="1">
    <source>
        <dbReference type="PROSITE-ProRule" id="PRU00047"/>
    </source>
</evidence>
<evidence type="ECO:0000259" key="3">
    <source>
        <dbReference type="PROSITE" id="PS50158"/>
    </source>
</evidence>
<evidence type="ECO:0000313" key="5">
    <source>
        <dbReference type="Proteomes" id="UP001620626"/>
    </source>
</evidence>
<dbReference type="InterPro" id="IPR036875">
    <property type="entry name" value="Znf_CCHC_sf"/>
</dbReference>
<accession>A0ABD2LJL8</accession>
<dbReference type="Gene3D" id="4.10.60.10">
    <property type="entry name" value="Zinc finger, CCHC-type"/>
    <property type="match status" value="1"/>
</dbReference>
<dbReference type="GO" id="GO:0019899">
    <property type="term" value="F:enzyme binding"/>
    <property type="evidence" value="ECO:0007669"/>
    <property type="project" value="UniProtKB-ARBA"/>
</dbReference>
<feature type="compositionally biased region" description="Low complexity" evidence="2">
    <location>
        <begin position="344"/>
        <end position="358"/>
    </location>
</feature>
<dbReference type="SUPFAM" id="SSF50630">
    <property type="entry name" value="Acid proteases"/>
    <property type="match status" value="1"/>
</dbReference>
<dbReference type="PANTHER" id="PTHR46888">
    <property type="entry name" value="ZINC KNUCKLE DOMAINCONTAINING PROTEIN-RELATED"/>
    <property type="match status" value="1"/>
</dbReference>
<dbReference type="InterPro" id="IPR001878">
    <property type="entry name" value="Znf_CCHC"/>
</dbReference>
<comment type="caution">
    <text evidence="4">The sequence shown here is derived from an EMBL/GenBank/DDBJ whole genome shotgun (WGS) entry which is preliminary data.</text>
</comment>
<dbReference type="PANTHER" id="PTHR46888:SF1">
    <property type="entry name" value="RIBONUCLEASE H"/>
    <property type="match status" value="1"/>
</dbReference>
<feature type="compositionally biased region" description="Polar residues" evidence="2">
    <location>
        <begin position="291"/>
        <end position="302"/>
    </location>
</feature>
<evidence type="ECO:0000256" key="2">
    <source>
        <dbReference type="SAM" id="MobiDB-lite"/>
    </source>
</evidence>
<protein>
    <recommendedName>
        <fullName evidence="3">CCHC-type domain-containing protein</fullName>
    </recommendedName>
</protein>
<sequence>MNGMYAPGAWPQQPMMAYPPQNFQMFYPPNFVPQMPAQNFVPFMNNWAPNAFQPQIPQPAIQPMRAQPTNVVQQQQIPPPTNQAMAQQNLQQEVNRQTTGLSGIEYAMILDRLPDIKGNEGSDSIRNFFKRFSQYTSEWPNKKRIESLEAKLSGRAERAYNAALATEPFAYENIKRNILQQLEETDCREMSAFDDLMNGVYRKSGENLDDLANRISSLVRRAYPGLTQNLSDDYSIKHLIRSLNNPELALSLELHRRSGMSFDEFVALASRAETTQRAAKRANTERFRPNNGRNFQQPQQSGRDFGNGFKAPIAQSPVVCYNCNEPGHVSRNCNKPFHPNRGESSNPAQQNQQWQQNSAATGANRVFLNSKNVASPAGRSQNFLKQNCIRMEEEVRAGATVGGVMLEKKVIEFLKDECSKGQTESEPMEEKPIMGKMVTVELVILETPTTGMLDGGAQISLIGGKFFYELVTSGKLNTMKSGFKRVSTRISDVNGKELECFGVITLPVFRKGCITTNICFHITSAPFGYDLLIGTNALRSLGFCLFDIPNKEMINFEEINPKKEKSVGILYQTTLKPLSMKLVTLSVGNEWNDKEVIVTSSNEKSLHRFEPTVGKITAGKITVPIVNSSLNFVSS</sequence>